<comment type="caution">
    <text evidence="1">The sequence shown here is derived from an EMBL/GenBank/DDBJ whole genome shotgun (WGS) entry which is preliminary data.</text>
</comment>
<organism evidence="1 2">
    <name type="scientific">Nitrospirillum iridis</name>
    <dbReference type="NCBI Taxonomy" id="765888"/>
    <lineage>
        <taxon>Bacteria</taxon>
        <taxon>Pseudomonadati</taxon>
        <taxon>Pseudomonadota</taxon>
        <taxon>Alphaproteobacteria</taxon>
        <taxon>Rhodospirillales</taxon>
        <taxon>Azospirillaceae</taxon>
        <taxon>Nitrospirillum</taxon>
    </lineage>
</organism>
<name>A0A7X0AZR1_9PROT</name>
<evidence type="ECO:0000313" key="1">
    <source>
        <dbReference type="EMBL" id="MBB6253088.1"/>
    </source>
</evidence>
<keyword evidence="2" id="KW-1185">Reference proteome</keyword>
<dbReference type="EMBL" id="JACIIZ010000010">
    <property type="protein sequence ID" value="MBB6253088.1"/>
    <property type="molecule type" value="Genomic_DNA"/>
</dbReference>
<gene>
    <name evidence="1" type="ORF">FHS74_003657</name>
</gene>
<accession>A0A7X0AZR1</accession>
<dbReference type="RefSeq" id="WP_184803152.1">
    <property type="nucleotide sequence ID" value="NZ_JACIIZ010000010.1"/>
</dbReference>
<evidence type="ECO:0000313" key="2">
    <source>
        <dbReference type="Proteomes" id="UP000539175"/>
    </source>
</evidence>
<dbReference type="AlphaFoldDB" id="A0A7X0AZR1"/>
<sequence length="240" mass="27362">MQHRTLRGRILYTSRKPERLGEERGRERFTITRHTDNKVTIRAMCEIEEPAPTVLRDVIYSLDENDRPMDCHVRLTVGDRYMGSGWFRMTPDQIECVSHGPTIGRVSQVMPVNGHYDGFGTHPIIGDAYMTRCMDVSQGPHKRPLRAFLPSPDHRGATPPLIAETNLFLEYVGDETVTVAAGTFDCRHFRFTDENASMVSKDGAHPPYDVWVTRDDDSLFVQGGVGGYMLTWYELVELER</sequence>
<reference evidence="1 2" key="1">
    <citation type="submission" date="2020-08" db="EMBL/GenBank/DDBJ databases">
        <title>Genomic Encyclopedia of Type Strains, Phase IV (KMG-IV): sequencing the most valuable type-strain genomes for metagenomic binning, comparative biology and taxonomic classification.</title>
        <authorList>
            <person name="Goeker M."/>
        </authorList>
    </citation>
    <scope>NUCLEOTIDE SEQUENCE [LARGE SCALE GENOMIC DNA]</scope>
    <source>
        <strain evidence="1 2">DSM 22198</strain>
    </source>
</reference>
<proteinExistence type="predicted"/>
<protein>
    <recommendedName>
        <fullName evidence="3">DUF3108 domain-containing protein</fullName>
    </recommendedName>
</protein>
<evidence type="ECO:0008006" key="3">
    <source>
        <dbReference type="Google" id="ProtNLM"/>
    </source>
</evidence>
<dbReference type="Proteomes" id="UP000539175">
    <property type="component" value="Unassembled WGS sequence"/>
</dbReference>